<feature type="compositionally biased region" description="Basic and acidic residues" evidence="1">
    <location>
        <begin position="97"/>
        <end position="106"/>
    </location>
</feature>
<dbReference type="EC" id="5.2.1.8" evidence="2"/>
<feature type="compositionally biased region" description="Basic and acidic residues" evidence="1">
    <location>
        <begin position="60"/>
        <end position="76"/>
    </location>
</feature>
<feature type="compositionally biased region" description="Basic and acidic residues" evidence="1">
    <location>
        <begin position="1"/>
        <end position="14"/>
    </location>
</feature>
<reference evidence="2" key="1">
    <citation type="submission" date="2020-02" db="EMBL/GenBank/DDBJ databases">
        <authorList>
            <person name="Meier V. D."/>
        </authorList>
    </citation>
    <scope>NUCLEOTIDE SEQUENCE</scope>
    <source>
        <strain evidence="2">AVDCRST_MAG89</strain>
    </source>
</reference>
<feature type="non-terminal residue" evidence="2">
    <location>
        <position position="115"/>
    </location>
</feature>
<dbReference type="AlphaFoldDB" id="A0A6J4KX08"/>
<proteinExistence type="predicted"/>
<dbReference type="GO" id="GO:0003755">
    <property type="term" value="F:peptidyl-prolyl cis-trans isomerase activity"/>
    <property type="evidence" value="ECO:0007669"/>
    <property type="project" value="UniProtKB-EC"/>
</dbReference>
<evidence type="ECO:0000313" key="2">
    <source>
        <dbReference type="EMBL" id="CAA9317239.1"/>
    </source>
</evidence>
<feature type="region of interest" description="Disordered" evidence="1">
    <location>
        <begin position="1"/>
        <end position="115"/>
    </location>
</feature>
<protein>
    <submittedName>
        <fullName evidence="2">Peptidylprolyl isomerase, FKBP-type</fullName>
        <ecNumber evidence="2">5.2.1.8</ecNumber>
    </submittedName>
</protein>
<organism evidence="2">
    <name type="scientific">uncultured Gemmatimonadota bacterium</name>
    <dbReference type="NCBI Taxonomy" id="203437"/>
    <lineage>
        <taxon>Bacteria</taxon>
        <taxon>Pseudomonadati</taxon>
        <taxon>Gemmatimonadota</taxon>
        <taxon>environmental samples</taxon>
    </lineage>
</organism>
<sequence>GGRNDHPLGAEVHGRAGGNGTGGEEWRPGERSLHRHAGGWPQVRQQPRPRHAVPVSPGCRQRDPRVGRGRGRDEGGRAPPADHSARAGLRRSRRGKRDPTQRDAGVRRGAARRQL</sequence>
<evidence type="ECO:0000256" key="1">
    <source>
        <dbReference type="SAM" id="MobiDB-lite"/>
    </source>
</evidence>
<name>A0A6J4KX08_9BACT</name>
<dbReference type="EMBL" id="CADCTV010000322">
    <property type="protein sequence ID" value="CAA9317239.1"/>
    <property type="molecule type" value="Genomic_DNA"/>
</dbReference>
<keyword evidence="2" id="KW-0413">Isomerase</keyword>
<accession>A0A6J4KX08</accession>
<feature type="non-terminal residue" evidence="2">
    <location>
        <position position="1"/>
    </location>
</feature>
<gene>
    <name evidence="2" type="ORF">AVDCRST_MAG89-1467</name>
</gene>